<keyword evidence="3" id="KW-0472">Membrane</keyword>
<organism evidence="5 6">
    <name type="scientific">Azospirillum oleiclasticum</name>
    <dbReference type="NCBI Taxonomy" id="2735135"/>
    <lineage>
        <taxon>Bacteria</taxon>
        <taxon>Pseudomonadati</taxon>
        <taxon>Pseudomonadota</taxon>
        <taxon>Alphaproteobacteria</taxon>
        <taxon>Rhodospirillales</taxon>
        <taxon>Azospirillaceae</taxon>
        <taxon>Azospirillum</taxon>
    </lineage>
</organism>
<dbReference type="RefSeq" id="WP_180280629.1">
    <property type="nucleotide sequence ID" value="NZ_JABFDB010000001.1"/>
</dbReference>
<keyword evidence="3" id="KW-1133">Transmembrane helix</keyword>
<keyword evidence="6" id="KW-1185">Reference proteome</keyword>
<evidence type="ECO:0000256" key="2">
    <source>
        <dbReference type="SAM" id="MobiDB-lite"/>
    </source>
</evidence>
<feature type="compositionally biased region" description="Low complexity" evidence="2">
    <location>
        <begin position="132"/>
        <end position="145"/>
    </location>
</feature>
<feature type="coiled-coil region" evidence="1">
    <location>
        <begin position="155"/>
        <end position="206"/>
    </location>
</feature>
<evidence type="ECO:0000256" key="1">
    <source>
        <dbReference type="SAM" id="Coils"/>
    </source>
</evidence>
<evidence type="ECO:0000259" key="4">
    <source>
        <dbReference type="Pfam" id="PF03448"/>
    </source>
</evidence>
<dbReference type="InterPro" id="IPR006668">
    <property type="entry name" value="Mg_transptr_MgtE_intracell_dom"/>
</dbReference>
<accession>A0ABX2T3N5</accession>
<dbReference type="Proteomes" id="UP000584642">
    <property type="component" value="Unassembled WGS sequence"/>
</dbReference>
<dbReference type="SUPFAM" id="SSF158791">
    <property type="entry name" value="MgtE N-terminal domain-like"/>
    <property type="match status" value="1"/>
</dbReference>
<keyword evidence="1" id="KW-0175">Coiled coil</keyword>
<feature type="compositionally biased region" description="Pro residues" evidence="2">
    <location>
        <begin position="104"/>
        <end position="117"/>
    </location>
</feature>
<dbReference type="Pfam" id="PF03448">
    <property type="entry name" value="MgtE_N"/>
    <property type="match status" value="1"/>
</dbReference>
<protein>
    <recommendedName>
        <fullName evidence="4">Magnesium transporter MgtE intracellular domain-containing protein</fullName>
    </recommendedName>
</protein>
<comment type="caution">
    <text evidence="5">The sequence shown here is derived from an EMBL/GenBank/DDBJ whole genome shotgun (WGS) entry which is preliminary data.</text>
</comment>
<feature type="domain" description="Magnesium transporter MgtE intracellular" evidence="4">
    <location>
        <begin position="218"/>
        <end position="273"/>
    </location>
</feature>
<feature type="region of interest" description="Disordered" evidence="2">
    <location>
        <begin position="101"/>
        <end position="147"/>
    </location>
</feature>
<evidence type="ECO:0000256" key="3">
    <source>
        <dbReference type="SAM" id="Phobius"/>
    </source>
</evidence>
<dbReference type="EMBL" id="JABFDB010000001">
    <property type="protein sequence ID" value="NYZ18932.1"/>
    <property type="molecule type" value="Genomic_DNA"/>
</dbReference>
<evidence type="ECO:0000313" key="5">
    <source>
        <dbReference type="EMBL" id="NYZ18932.1"/>
    </source>
</evidence>
<evidence type="ECO:0000313" key="6">
    <source>
        <dbReference type="Proteomes" id="UP000584642"/>
    </source>
</evidence>
<proteinExistence type="predicted"/>
<keyword evidence="3" id="KW-0812">Transmembrane</keyword>
<feature type="compositionally biased region" description="Low complexity" evidence="2">
    <location>
        <begin position="12"/>
        <end position="32"/>
    </location>
</feature>
<gene>
    <name evidence="5" type="ORF">HND93_04350</name>
</gene>
<sequence length="284" mass="31042">MTTTTTLDRKPPATTADPAAPARRPAVGKPPVKATPTGKMRRKPAREPLARRLVARARGLRFRLLPVTIFVAVLMLGLRVGDLWRIATRDAQLPEFPVTLAQAPSPPAQQPQQPAPAAPGAAARPPEPSPGPAAAGGERMAAANPLGPVDNNELLQHYADRRAEIERRTKEVEQREALLAAAEKRIDQKLQELEKVRGEIQKLLRTGDQRQSEQLDSLVKIYETMKPKEAARIFEELEMPVLLDVITRMKETKTAPVLAAMDPSKAKAITAALVERRALPAVPQ</sequence>
<name>A0ABX2T3N5_9PROT</name>
<reference evidence="5 6" key="1">
    <citation type="submission" date="2020-05" db="EMBL/GenBank/DDBJ databases">
        <title>Azospirillum oleiclasticum sp. nov, a nitrogen-fixing and heavy crude oil-emulsifying bacterium isolated from the crude oil of Yumen Oilfield.</title>
        <authorList>
            <person name="Wu D."/>
            <person name="Cai M."/>
            <person name="Zhang X."/>
        </authorList>
    </citation>
    <scope>NUCLEOTIDE SEQUENCE [LARGE SCALE GENOMIC DNA]</scope>
    <source>
        <strain evidence="5 6">ROY-1-1-2</strain>
    </source>
</reference>
<feature type="region of interest" description="Disordered" evidence="2">
    <location>
        <begin position="1"/>
        <end position="47"/>
    </location>
</feature>
<feature type="transmembrane region" description="Helical" evidence="3">
    <location>
        <begin position="60"/>
        <end position="78"/>
    </location>
</feature>